<gene>
    <name evidence="4" type="ORF">GCM10009613_15210</name>
</gene>
<feature type="domain" description="SMODS and SLOG-associating 2TM effector" evidence="3">
    <location>
        <begin position="13"/>
        <end position="139"/>
    </location>
</feature>
<evidence type="ECO:0000256" key="2">
    <source>
        <dbReference type="SAM" id="Phobius"/>
    </source>
</evidence>
<evidence type="ECO:0000313" key="4">
    <source>
        <dbReference type="EMBL" id="GAA1384389.1"/>
    </source>
</evidence>
<evidence type="ECO:0000256" key="1">
    <source>
        <dbReference type="SAM" id="MobiDB-lite"/>
    </source>
</evidence>
<dbReference type="Pfam" id="PF18181">
    <property type="entry name" value="SLATT_1"/>
    <property type="match status" value="1"/>
</dbReference>
<organism evidence="4 5">
    <name type="scientific">Pseudonocardia kongjuensis</name>
    <dbReference type="NCBI Taxonomy" id="102227"/>
    <lineage>
        <taxon>Bacteria</taxon>
        <taxon>Bacillati</taxon>
        <taxon>Actinomycetota</taxon>
        <taxon>Actinomycetes</taxon>
        <taxon>Pseudonocardiales</taxon>
        <taxon>Pseudonocardiaceae</taxon>
        <taxon>Pseudonocardia</taxon>
    </lineage>
</organism>
<protein>
    <recommendedName>
        <fullName evidence="3">SMODS and SLOG-associating 2TM effector domain-containing protein</fullName>
    </recommendedName>
</protein>
<keyword evidence="2" id="KW-0472">Membrane</keyword>
<keyword evidence="2" id="KW-0812">Transmembrane</keyword>
<comment type="caution">
    <text evidence="4">The sequence shown here is derived from an EMBL/GenBank/DDBJ whole genome shotgun (WGS) entry which is preliminary data.</text>
</comment>
<dbReference type="InterPro" id="IPR040884">
    <property type="entry name" value="SLATT_1"/>
</dbReference>
<keyword evidence="2" id="KW-1133">Transmembrane helix</keyword>
<feature type="transmembrane region" description="Helical" evidence="2">
    <location>
        <begin position="66"/>
        <end position="88"/>
    </location>
</feature>
<dbReference type="RefSeq" id="WP_344019815.1">
    <property type="nucleotide sequence ID" value="NZ_BAAAJK010000005.1"/>
</dbReference>
<dbReference type="EMBL" id="BAAAJK010000005">
    <property type="protein sequence ID" value="GAA1384389.1"/>
    <property type="molecule type" value="Genomic_DNA"/>
</dbReference>
<proteinExistence type="predicted"/>
<evidence type="ECO:0000259" key="3">
    <source>
        <dbReference type="Pfam" id="PF18181"/>
    </source>
</evidence>
<accession>A0ABN1XNT6</accession>
<feature type="transmembrane region" description="Helical" evidence="2">
    <location>
        <begin position="40"/>
        <end position="60"/>
    </location>
</feature>
<dbReference type="NCBIfam" id="NF033634">
    <property type="entry name" value="SLATT_1"/>
    <property type="match status" value="1"/>
</dbReference>
<name>A0ABN1XNT6_9PSEU</name>
<feature type="region of interest" description="Disordered" evidence="1">
    <location>
        <begin position="139"/>
        <end position="179"/>
    </location>
</feature>
<feature type="compositionally biased region" description="Basic and acidic residues" evidence="1">
    <location>
        <begin position="158"/>
        <end position="179"/>
    </location>
</feature>
<dbReference type="Proteomes" id="UP001501414">
    <property type="component" value="Unassembled WGS sequence"/>
</dbReference>
<sequence>MNDDRDVAFQHLYRELRIRDQHAYYVRRREEYDRARGQAVVVRNVLLMLAGVCGVAGQAVEGAARAGWSVGAAVLGGLAAAVIGYDALVGFSRLSKLYGDVAHNLAEVELDWDRARSPAELAAEMHRVEETLRAENGQWGQLVVESADPVTPALDPGADDRPPPGRDRTPEERGPGGRS</sequence>
<reference evidence="4 5" key="1">
    <citation type="journal article" date="2019" name="Int. J. Syst. Evol. Microbiol.">
        <title>The Global Catalogue of Microorganisms (GCM) 10K type strain sequencing project: providing services to taxonomists for standard genome sequencing and annotation.</title>
        <authorList>
            <consortium name="The Broad Institute Genomics Platform"/>
            <consortium name="The Broad Institute Genome Sequencing Center for Infectious Disease"/>
            <person name="Wu L."/>
            <person name="Ma J."/>
        </authorList>
    </citation>
    <scope>NUCLEOTIDE SEQUENCE [LARGE SCALE GENOMIC DNA]</scope>
    <source>
        <strain evidence="4 5">JCM 11896</strain>
    </source>
</reference>
<keyword evidence="5" id="KW-1185">Reference proteome</keyword>
<evidence type="ECO:0000313" key="5">
    <source>
        <dbReference type="Proteomes" id="UP001501414"/>
    </source>
</evidence>